<evidence type="ECO:0000313" key="2">
    <source>
        <dbReference type="Proteomes" id="UP000007174"/>
    </source>
</evidence>
<organism evidence="1 2">
    <name type="scientific">Colletotrichum higginsianum (strain IMI 349063)</name>
    <name type="common">Crucifer anthracnose fungus</name>
    <dbReference type="NCBI Taxonomy" id="759273"/>
    <lineage>
        <taxon>Eukaryota</taxon>
        <taxon>Fungi</taxon>
        <taxon>Dikarya</taxon>
        <taxon>Ascomycota</taxon>
        <taxon>Pezizomycotina</taxon>
        <taxon>Sordariomycetes</taxon>
        <taxon>Hypocreomycetidae</taxon>
        <taxon>Glomerellales</taxon>
        <taxon>Glomerellaceae</taxon>
        <taxon>Colletotrichum</taxon>
        <taxon>Colletotrichum destructivum species complex</taxon>
    </lineage>
</organism>
<accession>H1VCD5</accession>
<proteinExistence type="predicted"/>
<reference evidence="2" key="1">
    <citation type="journal article" date="2012" name="Nat. Genet.">
        <title>Lifestyle transitions in plant pathogenic Colletotrichum fungi deciphered by genome and transcriptome analyses.</title>
        <authorList>
            <person name="O'Connell R.J."/>
            <person name="Thon M.R."/>
            <person name="Hacquard S."/>
            <person name="Amyotte S.G."/>
            <person name="Kleemann J."/>
            <person name="Torres M.F."/>
            <person name="Damm U."/>
            <person name="Buiate E.A."/>
            <person name="Epstein L."/>
            <person name="Alkan N."/>
            <person name="Altmueller J."/>
            <person name="Alvarado-Balderrama L."/>
            <person name="Bauser C.A."/>
            <person name="Becker C."/>
            <person name="Birren B.W."/>
            <person name="Chen Z."/>
            <person name="Choi J."/>
            <person name="Crouch J.A."/>
            <person name="Duvick J.P."/>
            <person name="Farman M.A."/>
            <person name="Gan P."/>
            <person name="Heiman D."/>
            <person name="Henrissat B."/>
            <person name="Howard R.J."/>
            <person name="Kabbage M."/>
            <person name="Koch C."/>
            <person name="Kracher B."/>
            <person name="Kubo Y."/>
            <person name="Law A.D."/>
            <person name="Lebrun M.-H."/>
            <person name="Lee Y.-H."/>
            <person name="Miyara I."/>
            <person name="Moore N."/>
            <person name="Neumann U."/>
            <person name="Nordstroem K."/>
            <person name="Panaccione D.G."/>
            <person name="Panstruga R."/>
            <person name="Place M."/>
            <person name="Proctor R.H."/>
            <person name="Prusky D."/>
            <person name="Rech G."/>
            <person name="Reinhardt R."/>
            <person name="Rollins J.A."/>
            <person name="Rounsley S."/>
            <person name="Schardl C.L."/>
            <person name="Schwartz D.C."/>
            <person name="Shenoy N."/>
            <person name="Shirasu K."/>
            <person name="Sikhakolli U.R."/>
            <person name="Stueber K."/>
            <person name="Sukno S.A."/>
            <person name="Sweigard J.A."/>
            <person name="Takano Y."/>
            <person name="Takahara H."/>
            <person name="Trail F."/>
            <person name="van der Does H.C."/>
            <person name="Voll L.M."/>
            <person name="Will I."/>
            <person name="Young S."/>
            <person name="Zeng Q."/>
            <person name="Zhang J."/>
            <person name="Zhou S."/>
            <person name="Dickman M.B."/>
            <person name="Schulze-Lefert P."/>
            <person name="Ver Loren van Themaat E."/>
            <person name="Ma L.-J."/>
            <person name="Vaillancourt L.J."/>
        </authorList>
    </citation>
    <scope>NUCLEOTIDE SEQUENCE [LARGE SCALE GENOMIC DNA]</scope>
    <source>
        <strain evidence="2">IMI 349063</strain>
    </source>
</reference>
<dbReference type="EMBL" id="CACQ02002689">
    <property type="protein sequence ID" value="CCF37888.1"/>
    <property type="molecule type" value="Genomic_DNA"/>
</dbReference>
<name>H1VCD5_COLHI</name>
<protein>
    <submittedName>
        <fullName evidence="1">Uncharacterized protein</fullName>
    </submittedName>
</protein>
<dbReference type="HOGENOM" id="CLU_2026569_0_0_1"/>
<gene>
    <name evidence="1" type="ORF">CH063_09118</name>
</gene>
<dbReference type="AlphaFoldDB" id="H1VCD5"/>
<evidence type="ECO:0000313" key="1">
    <source>
        <dbReference type="EMBL" id="CCF37888.1"/>
    </source>
</evidence>
<sequence length="122" mass="13600">MIILRRGRRHDDIPSGRRRWCSSPPPRSYPCSDGPDAVVLELRPCLSSRRKPPLVGLPRLNLRASSNDATNAISTGPCFPINATSFRERIPKCLHRLNELDHTPTGGGIWVEVVQPKGIRTL</sequence>
<dbReference type="Proteomes" id="UP000007174">
    <property type="component" value="Unassembled WGS sequence"/>
</dbReference>